<name>A0A6M0IDC0_9BACT</name>
<dbReference type="Proteomes" id="UP000477386">
    <property type="component" value="Unassembled WGS sequence"/>
</dbReference>
<comment type="caution">
    <text evidence="2">The sequence shown here is derived from an EMBL/GenBank/DDBJ whole genome shotgun (WGS) entry which is preliminary data.</text>
</comment>
<sequence>MKNYQYLTDGVIESYLLGLVSDGEKREVERLLTTDPDVLSQLNELETEMEDHFLRSAVPPPPAVRMAILDELNKTDLIKRDRNQNDYTRFKQESHESPKPDYVDVEVNNTHIQVHKYWRPAFIAVFVLSKVFLIAGLYYYFKTSSLEQEIIRLKATTQQTAPMTPSKTP</sequence>
<dbReference type="EMBL" id="JAAGNZ010000001">
    <property type="protein sequence ID" value="NEU65702.1"/>
    <property type="molecule type" value="Genomic_DNA"/>
</dbReference>
<evidence type="ECO:0008006" key="4">
    <source>
        <dbReference type="Google" id="ProtNLM"/>
    </source>
</evidence>
<evidence type="ECO:0000256" key="1">
    <source>
        <dbReference type="SAM" id="Phobius"/>
    </source>
</evidence>
<gene>
    <name evidence="2" type="ORF">GK091_02330</name>
</gene>
<organism evidence="2 3">
    <name type="scientific">Spirosoma agri</name>
    <dbReference type="NCBI Taxonomy" id="1987381"/>
    <lineage>
        <taxon>Bacteria</taxon>
        <taxon>Pseudomonadati</taxon>
        <taxon>Bacteroidota</taxon>
        <taxon>Cytophagia</taxon>
        <taxon>Cytophagales</taxon>
        <taxon>Cytophagaceae</taxon>
        <taxon>Spirosoma</taxon>
    </lineage>
</organism>
<reference evidence="2 3" key="1">
    <citation type="submission" date="2020-02" db="EMBL/GenBank/DDBJ databases">
        <title>Draft genome sequence of two Spirosoma agri KCTC 52727 and Spirosoma terrae KCTC 52035.</title>
        <authorList>
            <person name="Rojas J."/>
            <person name="Ambika Manirajan B."/>
            <person name="Ratering S."/>
            <person name="Suarez C."/>
            <person name="Schnell S."/>
        </authorList>
    </citation>
    <scope>NUCLEOTIDE SEQUENCE [LARGE SCALE GENOMIC DNA]</scope>
    <source>
        <strain evidence="2 3">KCTC 52727</strain>
    </source>
</reference>
<evidence type="ECO:0000313" key="2">
    <source>
        <dbReference type="EMBL" id="NEU65702.1"/>
    </source>
</evidence>
<feature type="transmembrane region" description="Helical" evidence="1">
    <location>
        <begin position="121"/>
        <end position="141"/>
    </location>
</feature>
<keyword evidence="1" id="KW-0472">Membrane</keyword>
<keyword evidence="1" id="KW-1133">Transmembrane helix</keyword>
<dbReference type="RefSeq" id="WP_164035011.1">
    <property type="nucleotide sequence ID" value="NZ_JAAGNZ010000001.1"/>
</dbReference>
<dbReference type="AlphaFoldDB" id="A0A6M0IDC0"/>
<keyword evidence="3" id="KW-1185">Reference proteome</keyword>
<proteinExistence type="predicted"/>
<evidence type="ECO:0000313" key="3">
    <source>
        <dbReference type="Proteomes" id="UP000477386"/>
    </source>
</evidence>
<protein>
    <recommendedName>
        <fullName evidence="4">Anti-sigma factor</fullName>
    </recommendedName>
</protein>
<keyword evidence="1" id="KW-0812">Transmembrane</keyword>
<accession>A0A6M0IDC0</accession>